<dbReference type="AlphaFoldDB" id="A0AAV5QHB7"/>
<dbReference type="PANTHER" id="PTHR34391">
    <property type="entry name" value="UPF0658 GOLGI APPARATUS MEMBRANE PROTEIN C1952.10C-RELATED"/>
    <property type="match status" value="1"/>
</dbReference>
<feature type="transmembrane region" description="Helical" evidence="2">
    <location>
        <begin position="570"/>
        <end position="594"/>
    </location>
</feature>
<dbReference type="RefSeq" id="XP_064850749.1">
    <property type="nucleotide sequence ID" value="XM_064994677.1"/>
</dbReference>
<evidence type="ECO:0000256" key="1">
    <source>
        <dbReference type="SAM" id="MobiDB-lite"/>
    </source>
</evidence>
<feature type="region of interest" description="Disordered" evidence="1">
    <location>
        <begin position="46"/>
        <end position="65"/>
    </location>
</feature>
<evidence type="ECO:0000313" key="3">
    <source>
        <dbReference type="EMBL" id="GMM33749.1"/>
    </source>
</evidence>
<proteinExistence type="predicted"/>
<dbReference type="Proteomes" id="UP001360560">
    <property type="component" value="Unassembled WGS sequence"/>
</dbReference>
<dbReference type="EMBL" id="BTFZ01000002">
    <property type="protein sequence ID" value="GMM33749.1"/>
    <property type="molecule type" value="Genomic_DNA"/>
</dbReference>
<feature type="transmembrane region" description="Helical" evidence="2">
    <location>
        <begin position="328"/>
        <end position="348"/>
    </location>
</feature>
<feature type="transmembrane region" description="Helical" evidence="2">
    <location>
        <begin position="798"/>
        <end position="823"/>
    </location>
</feature>
<feature type="transmembrane region" description="Helical" evidence="2">
    <location>
        <begin position="509"/>
        <end position="533"/>
    </location>
</feature>
<gene>
    <name evidence="3" type="ORF">DASC09_010740</name>
</gene>
<dbReference type="GeneID" id="90071728"/>
<keyword evidence="2" id="KW-0472">Membrane</keyword>
<protein>
    <submittedName>
        <fullName evidence="3">Uncharacterized protein</fullName>
    </submittedName>
</protein>
<feature type="transmembrane region" description="Helical" evidence="2">
    <location>
        <begin position="419"/>
        <end position="439"/>
    </location>
</feature>
<evidence type="ECO:0000256" key="2">
    <source>
        <dbReference type="SAM" id="Phobius"/>
    </source>
</evidence>
<feature type="transmembrane region" description="Helical" evidence="2">
    <location>
        <begin position="884"/>
        <end position="909"/>
    </location>
</feature>
<organism evidence="3 4">
    <name type="scientific">Saccharomycopsis crataegensis</name>
    <dbReference type="NCBI Taxonomy" id="43959"/>
    <lineage>
        <taxon>Eukaryota</taxon>
        <taxon>Fungi</taxon>
        <taxon>Dikarya</taxon>
        <taxon>Ascomycota</taxon>
        <taxon>Saccharomycotina</taxon>
        <taxon>Saccharomycetes</taxon>
        <taxon>Saccharomycopsidaceae</taxon>
        <taxon>Saccharomycopsis</taxon>
    </lineage>
</organism>
<feature type="transmembrane region" description="Helical" evidence="2">
    <location>
        <begin position="753"/>
        <end position="778"/>
    </location>
</feature>
<feature type="transmembrane region" description="Helical" evidence="2">
    <location>
        <begin position="286"/>
        <end position="316"/>
    </location>
</feature>
<feature type="transmembrane region" description="Helical" evidence="2">
    <location>
        <begin position="844"/>
        <end position="864"/>
    </location>
</feature>
<feature type="region of interest" description="Disordered" evidence="1">
    <location>
        <begin position="1"/>
        <end position="30"/>
    </location>
</feature>
<feature type="transmembrane region" description="Helical" evidence="2">
    <location>
        <begin position="127"/>
        <end position="150"/>
    </location>
</feature>
<dbReference type="PANTHER" id="PTHR34391:SF1">
    <property type="entry name" value="UPF0658 GOLGI APPARATUS MEMBRANE PROTEIN C1952.10C-RELATED"/>
    <property type="match status" value="1"/>
</dbReference>
<keyword evidence="2" id="KW-1133">Transmembrane helix</keyword>
<dbReference type="InterPro" id="IPR040410">
    <property type="entry name" value="UPF0658_Golgi"/>
</dbReference>
<keyword evidence="2" id="KW-0812">Transmembrane</keyword>
<keyword evidence="4" id="KW-1185">Reference proteome</keyword>
<accession>A0AAV5QHB7</accession>
<sequence length="921" mass="104592">MDDKADIQKPSPKLGATGGLPHPQDDLFNIDESLNLPTHEVLHLNNSQHPNKYSSLDGNSKRDSLNKKQLVVDNGGAIQERPQEGEAQPHGNKFMEFEVENVKERNHLKSFTKPFRNMSNIQVSKSFYVFIGFSVLSTILILPFQIFLFFDSTHLDSFNGYSGYSVFTTKAITVCCSLLIFARVYQIFMSVTALITKNTIQALYVLVYLISVFVSSVDYMREFPASLNYETTHGDFIMVRFSSYWIICISGLTIVAQVVLFVWKLGKELSWQSFKSMKSSMSTRSMVLVVQNYKALLILNGFFILCDLVICINFSYKATHGSYDAFSIIAMILIGLTPFVFCYLYFAVDRKSVVALKFGMFYMLSLFIFTVMSSYMAPSFSGMYRYYPDVFDGNSESFVDKSVEYYSYIDPFRGAFAPFHYLFLSFSFVVSIYLISIFYRERNPKCAGSWKKPKNAELPSDANCAGEQNELESQIAVLLQQNIILVTVASILGIGFMSYIYTVRRKYLLSWYLVSIISIFAILGLSIAAYLYFVATVTDSCPKYLKIFNRTGKSTPSQTSILIKITKIKYLFVASIAASFILLNGAVYFTFFIVNLCQYYSFYESLYINSVPECLLYITYQGILITAEHARPYNSTSYEQAKQQLDTYATEVYDPALEALLPMGKGKPSALAILMCFVAFTLLFRQSLNYSKLLYLTHKYISLPQQKFLNVTANEKPSQSPSKDITAVEPVVTTTSLADPVEEPVKLSAVSKLCLGLVSLVYFNMYFISMVFLIYAAFPLDYWLIYEIEGVSVSLPDFNPTLIAIGVIHIAYIVIVIGTTYMITYLRHKNSKSSEKSRTATKILALWFMGSGVIWIPMICYQFYKMLWIFNIVEGSHDNVTIFFPVLAGLMVQLVSFLVVIIGGGFLWWKVRQEGQKYEVV</sequence>
<name>A0AAV5QHB7_9ASCO</name>
<feature type="compositionally biased region" description="Polar residues" evidence="1">
    <location>
        <begin position="46"/>
        <end position="58"/>
    </location>
</feature>
<feature type="transmembrane region" description="Helical" evidence="2">
    <location>
        <begin position="668"/>
        <end position="684"/>
    </location>
</feature>
<feature type="transmembrane region" description="Helical" evidence="2">
    <location>
        <begin position="202"/>
        <end position="221"/>
    </location>
</feature>
<reference evidence="3 4" key="1">
    <citation type="journal article" date="2023" name="Elife">
        <title>Identification of key yeast species and microbe-microbe interactions impacting larval growth of Drosophila in the wild.</title>
        <authorList>
            <person name="Mure A."/>
            <person name="Sugiura Y."/>
            <person name="Maeda R."/>
            <person name="Honda K."/>
            <person name="Sakurai N."/>
            <person name="Takahashi Y."/>
            <person name="Watada M."/>
            <person name="Katoh T."/>
            <person name="Gotoh A."/>
            <person name="Gotoh Y."/>
            <person name="Taniguchi I."/>
            <person name="Nakamura K."/>
            <person name="Hayashi T."/>
            <person name="Katayama T."/>
            <person name="Uemura T."/>
            <person name="Hattori Y."/>
        </authorList>
    </citation>
    <scope>NUCLEOTIDE SEQUENCE [LARGE SCALE GENOMIC DNA]</scope>
    <source>
        <strain evidence="3 4">SC-9</strain>
    </source>
</reference>
<dbReference type="GO" id="GO:0005794">
    <property type="term" value="C:Golgi apparatus"/>
    <property type="evidence" value="ECO:0007669"/>
    <property type="project" value="TreeGrafter"/>
</dbReference>
<evidence type="ECO:0000313" key="4">
    <source>
        <dbReference type="Proteomes" id="UP001360560"/>
    </source>
</evidence>
<feature type="transmembrane region" description="Helical" evidence="2">
    <location>
        <begin position="162"/>
        <end position="181"/>
    </location>
</feature>
<feature type="transmembrane region" description="Helical" evidence="2">
    <location>
        <begin position="241"/>
        <end position="265"/>
    </location>
</feature>
<feature type="transmembrane region" description="Helical" evidence="2">
    <location>
        <begin position="483"/>
        <end position="503"/>
    </location>
</feature>
<comment type="caution">
    <text evidence="3">The sequence shown here is derived from an EMBL/GenBank/DDBJ whole genome shotgun (WGS) entry which is preliminary data.</text>
</comment>
<feature type="transmembrane region" description="Helical" evidence="2">
    <location>
        <begin position="360"/>
        <end position="377"/>
    </location>
</feature>